<dbReference type="Pfam" id="PF13231">
    <property type="entry name" value="PMT_2"/>
    <property type="match status" value="1"/>
</dbReference>
<dbReference type="AlphaFoldDB" id="A0A7V8FNA0"/>
<dbReference type="PANTHER" id="PTHR33908:SF3">
    <property type="entry name" value="UNDECAPRENYL PHOSPHATE-ALPHA-4-AMINO-4-DEOXY-L-ARABINOSE ARABINOSYL TRANSFERASE"/>
    <property type="match status" value="1"/>
</dbReference>
<evidence type="ECO:0000256" key="8">
    <source>
        <dbReference type="SAM" id="Phobius"/>
    </source>
</evidence>
<evidence type="ECO:0000256" key="6">
    <source>
        <dbReference type="ARBA" id="ARBA00022989"/>
    </source>
</evidence>
<dbReference type="PANTHER" id="PTHR33908">
    <property type="entry name" value="MANNOSYLTRANSFERASE YKCB-RELATED"/>
    <property type="match status" value="1"/>
</dbReference>
<dbReference type="InterPro" id="IPR038731">
    <property type="entry name" value="RgtA/B/C-like"/>
</dbReference>
<dbReference type="Proteomes" id="UP000461670">
    <property type="component" value="Unassembled WGS sequence"/>
</dbReference>
<dbReference type="InterPro" id="IPR050297">
    <property type="entry name" value="LipidA_mod_glycosyltrf_83"/>
</dbReference>
<feature type="domain" description="Glycosyltransferase RgtA/B/C/D-like" evidence="9">
    <location>
        <begin position="87"/>
        <end position="253"/>
    </location>
</feature>
<evidence type="ECO:0000256" key="3">
    <source>
        <dbReference type="ARBA" id="ARBA00022676"/>
    </source>
</evidence>
<feature type="transmembrane region" description="Helical" evidence="8">
    <location>
        <begin position="34"/>
        <end position="51"/>
    </location>
</feature>
<name>A0A7V8FNA0_9BURK</name>
<sequence length="573" mass="62800">MNTRLIPPGAALPTPLDRPAPSWRALLMQTLERPLPFALLAALWLMATLGARPLMLPDEGRYVGVAWEMLHAQDWWTPTLNGLPFFHKPPLFYWITAGAMQLFGPHEWAARLAPLLGGWMAAVSLHALARRWSGAAHGAMAGVVLLAMPLFYFGAQFANLDMLVAGCITTCIALAAHAVLLREATGNQRAARLPLLAAYAVAALGVLAKGLIGIVLPGLVIVLWLGLRRDWRGLWALVSLPGLLLFALIAVPWFVVMEQRFPGFLHYFFVVQHFQRFSGSGFNNVMPFWFYPAVLLLVSLPWLPALRRPRRAVAARSWRLPERMRLLAWIWLVVVVLFFSMPHSKLLGYVLPAVPALAYLLADGILAGLRQAQGPVRFWRHWQMGALLSAALGVVAVAWVAWSGQLSSNAPMGSVLRVLQQPGDPVVIFGRYPYDLRFYNRASEPAVIVGNWADPDIPNHDDWRKEIADAAQFAPAMADRTLVANAQLPERLHGVRQAWLVGPASAVADLPPQFHAERVFQDRSAGAGRDPQTLWRLSAVPAPQIPVGHGCNPAQTAAHAVPAAIAAVTSAAR</sequence>
<comment type="caution">
    <text evidence="10">The sequence shown here is derived from an EMBL/GenBank/DDBJ whole genome shotgun (WGS) entry which is preliminary data.</text>
</comment>
<gene>
    <name evidence="10" type="primary">arnT</name>
    <name evidence="10" type="ORF">GAK30_02306</name>
</gene>
<evidence type="ECO:0000256" key="7">
    <source>
        <dbReference type="ARBA" id="ARBA00023136"/>
    </source>
</evidence>
<protein>
    <submittedName>
        <fullName evidence="10">Undecaprenyl phosphate-alpha-4-amino-4-deoxy-L-arabinose arabinosyl transferase</fullName>
    </submittedName>
</protein>
<evidence type="ECO:0000256" key="4">
    <source>
        <dbReference type="ARBA" id="ARBA00022679"/>
    </source>
</evidence>
<keyword evidence="3" id="KW-0328">Glycosyltransferase</keyword>
<feature type="transmembrane region" description="Helical" evidence="8">
    <location>
        <begin position="200"/>
        <end position="227"/>
    </location>
</feature>
<dbReference type="EMBL" id="WNDQ01000031">
    <property type="protein sequence ID" value="KAF1020703.1"/>
    <property type="molecule type" value="Genomic_DNA"/>
</dbReference>
<evidence type="ECO:0000313" key="11">
    <source>
        <dbReference type="Proteomes" id="UP000461670"/>
    </source>
</evidence>
<feature type="transmembrane region" description="Helical" evidence="8">
    <location>
        <begin position="326"/>
        <end position="343"/>
    </location>
</feature>
<proteinExistence type="predicted"/>
<keyword evidence="4 10" id="KW-0808">Transferase</keyword>
<feature type="transmembrane region" description="Helical" evidence="8">
    <location>
        <begin position="349"/>
        <end position="369"/>
    </location>
</feature>
<keyword evidence="6 8" id="KW-1133">Transmembrane helix</keyword>
<keyword evidence="5 8" id="KW-0812">Transmembrane</keyword>
<evidence type="ECO:0000256" key="5">
    <source>
        <dbReference type="ARBA" id="ARBA00022692"/>
    </source>
</evidence>
<feature type="transmembrane region" description="Helical" evidence="8">
    <location>
        <begin position="162"/>
        <end position="180"/>
    </location>
</feature>
<keyword evidence="7 8" id="KW-0472">Membrane</keyword>
<feature type="transmembrane region" description="Helical" evidence="8">
    <location>
        <begin position="135"/>
        <end position="155"/>
    </location>
</feature>
<evidence type="ECO:0000256" key="1">
    <source>
        <dbReference type="ARBA" id="ARBA00004651"/>
    </source>
</evidence>
<organism evidence="10 11">
    <name type="scientific">Paracidovorax wautersii</name>
    <dbReference type="NCBI Taxonomy" id="1177982"/>
    <lineage>
        <taxon>Bacteria</taxon>
        <taxon>Pseudomonadati</taxon>
        <taxon>Pseudomonadota</taxon>
        <taxon>Betaproteobacteria</taxon>
        <taxon>Burkholderiales</taxon>
        <taxon>Comamonadaceae</taxon>
        <taxon>Paracidovorax</taxon>
    </lineage>
</organism>
<accession>A0A7V8FNA0</accession>
<comment type="subcellular location">
    <subcellularLocation>
        <location evidence="1">Cell membrane</location>
        <topology evidence="1">Multi-pass membrane protein</topology>
    </subcellularLocation>
</comment>
<evidence type="ECO:0000256" key="2">
    <source>
        <dbReference type="ARBA" id="ARBA00022475"/>
    </source>
</evidence>
<evidence type="ECO:0000313" key="10">
    <source>
        <dbReference type="EMBL" id="KAF1020703.1"/>
    </source>
</evidence>
<dbReference type="GO" id="GO:0005886">
    <property type="term" value="C:plasma membrane"/>
    <property type="evidence" value="ECO:0007669"/>
    <property type="project" value="UniProtKB-SubCell"/>
</dbReference>
<dbReference type="GO" id="GO:0016763">
    <property type="term" value="F:pentosyltransferase activity"/>
    <property type="evidence" value="ECO:0007669"/>
    <property type="project" value="TreeGrafter"/>
</dbReference>
<feature type="transmembrane region" description="Helical" evidence="8">
    <location>
        <begin position="234"/>
        <end position="255"/>
    </location>
</feature>
<feature type="transmembrane region" description="Helical" evidence="8">
    <location>
        <begin position="381"/>
        <end position="402"/>
    </location>
</feature>
<dbReference type="GO" id="GO:0010041">
    <property type="term" value="P:response to iron(III) ion"/>
    <property type="evidence" value="ECO:0007669"/>
    <property type="project" value="TreeGrafter"/>
</dbReference>
<evidence type="ECO:0000259" key="9">
    <source>
        <dbReference type="Pfam" id="PF13231"/>
    </source>
</evidence>
<keyword evidence="2" id="KW-1003">Cell membrane</keyword>
<reference evidence="11" key="1">
    <citation type="journal article" date="2020" name="MBio">
        <title>Horizontal gene transfer to a defensive symbiont with a reduced genome amongst a multipartite beetle microbiome.</title>
        <authorList>
            <person name="Waterworth S.C."/>
            <person name="Florez L.V."/>
            <person name="Rees E.R."/>
            <person name="Hertweck C."/>
            <person name="Kaltenpoth M."/>
            <person name="Kwan J.C."/>
        </authorList>
    </citation>
    <scope>NUCLEOTIDE SEQUENCE [LARGE SCALE GENOMIC DNA]</scope>
</reference>
<dbReference type="GO" id="GO:0009103">
    <property type="term" value="P:lipopolysaccharide biosynthetic process"/>
    <property type="evidence" value="ECO:0007669"/>
    <property type="project" value="UniProtKB-ARBA"/>
</dbReference>
<feature type="transmembrane region" description="Helical" evidence="8">
    <location>
        <begin position="288"/>
        <end position="306"/>
    </location>
</feature>